<keyword evidence="1" id="KW-0863">Zinc-finger</keyword>
<dbReference type="GO" id="GO:0008270">
    <property type="term" value="F:zinc ion binding"/>
    <property type="evidence" value="ECO:0007669"/>
    <property type="project" value="UniProtKB-KW"/>
</dbReference>
<protein>
    <submittedName>
        <fullName evidence="3">Putative metal-binding protein</fullName>
    </submittedName>
</protein>
<keyword evidence="4" id="KW-1185">Reference proteome</keyword>
<organism evidence="3 4">
    <name type="scientific">Caldisphaera lagunensis (strain DSM 15908 / JCM 11604 / ANMR 0165 / IC-154)</name>
    <dbReference type="NCBI Taxonomy" id="1056495"/>
    <lineage>
        <taxon>Archaea</taxon>
        <taxon>Thermoproteota</taxon>
        <taxon>Thermoprotei</taxon>
        <taxon>Acidilobales</taxon>
        <taxon>Caldisphaeraceae</taxon>
        <taxon>Caldisphaera</taxon>
    </lineage>
</organism>
<keyword evidence="1" id="KW-0862">Zinc</keyword>
<evidence type="ECO:0000313" key="3">
    <source>
        <dbReference type="EMBL" id="AFZ70293.1"/>
    </source>
</evidence>
<dbReference type="STRING" id="1056495.Calag_0532"/>
<keyword evidence="1" id="KW-0479">Metal-binding</keyword>
<dbReference type="eggNOG" id="arCOG01120">
    <property type="taxonomic scope" value="Archaea"/>
</dbReference>
<dbReference type="InterPro" id="IPR007527">
    <property type="entry name" value="Znf_SWIM"/>
</dbReference>
<proteinExistence type="predicted"/>
<dbReference type="PROSITE" id="PS50966">
    <property type="entry name" value="ZF_SWIM"/>
    <property type="match status" value="1"/>
</dbReference>
<gene>
    <name evidence="3" type="ordered locus">Calag_0532</name>
</gene>
<evidence type="ECO:0000313" key="4">
    <source>
        <dbReference type="Proteomes" id="UP000010469"/>
    </source>
</evidence>
<evidence type="ECO:0000259" key="2">
    <source>
        <dbReference type="PROSITE" id="PS50966"/>
    </source>
</evidence>
<dbReference type="Proteomes" id="UP000010469">
    <property type="component" value="Chromosome"/>
</dbReference>
<dbReference type="AlphaFoldDB" id="L0A8T7"/>
<reference evidence="4" key="1">
    <citation type="submission" date="2012-03" db="EMBL/GenBank/DDBJ databases">
        <title>Complete genome of Caldisphaera lagunensis DSM 15908.</title>
        <authorList>
            <person name="Lucas S."/>
            <person name="Copeland A."/>
            <person name="Lapidus A."/>
            <person name="Glavina del Rio T."/>
            <person name="Dalin E."/>
            <person name="Tice H."/>
            <person name="Bruce D."/>
            <person name="Goodwin L."/>
            <person name="Pitluck S."/>
            <person name="Peters L."/>
            <person name="Mikhailova N."/>
            <person name="Teshima H."/>
            <person name="Kyrpides N."/>
            <person name="Mavromatis K."/>
            <person name="Ivanova N."/>
            <person name="Brettin T."/>
            <person name="Detter J.C."/>
            <person name="Han C."/>
            <person name="Larimer F."/>
            <person name="Land M."/>
            <person name="Hauser L."/>
            <person name="Markowitz V."/>
            <person name="Cheng J.-F."/>
            <person name="Hugenholtz P."/>
            <person name="Woyke T."/>
            <person name="Wu D."/>
            <person name="Spring S."/>
            <person name="Schroeder M."/>
            <person name="Brambilla E."/>
            <person name="Klenk H.-P."/>
            <person name="Eisen J.A."/>
        </authorList>
    </citation>
    <scope>NUCLEOTIDE SEQUENCE [LARGE SCALE GENOMIC DNA]</scope>
    <source>
        <strain evidence="4">DSM 15908 / JCM 11604 / IC-154</strain>
    </source>
</reference>
<sequence>MVMMSLGLKDSLSLKIDEQTYQETPEKWEKKVKEEGLSNKFILISKEPELWVFLGEHGDHLILSKNDTAIYCSCKGFRMEIEKKSNKGCTHVYALKIAKKFNKFRDVSANISIEELNKIIEQIMELDYSSYLRTILIKYSS</sequence>
<accession>L0A8T7</accession>
<dbReference type="EMBL" id="CP003378">
    <property type="protein sequence ID" value="AFZ70293.1"/>
    <property type="molecule type" value="Genomic_DNA"/>
</dbReference>
<evidence type="ECO:0000256" key="1">
    <source>
        <dbReference type="PROSITE-ProRule" id="PRU00325"/>
    </source>
</evidence>
<feature type="domain" description="SWIM-type" evidence="2">
    <location>
        <begin position="57"/>
        <end position="100"/>
    </location>
</feature>
<dbReference type="KEGG" id="clg:Calag_0532"/>
<name>L0A8T7_CALLD</name>
<dbReference type="HOGENOM" id="CLU_1820924_0_0_2"/>
<dbReference type="InParanoid" id="L0A8T7"/>